<protein>
    <submittedName>
        <fullName evidence="1">Uncharacterized protein</fullName>
    </submittedName>
</protein>
<dbReference type="EMBL" id="CM010716">
    <property type="protein sequence ID" value="RZC51711.1"/>
    <property type="molecule type" value="Genomic_DNA"/>
</dbReference>
<organism evidence="1 2">
    <name type="scientific">Papaver somniferum</name>
    <name type="common">Opium poppy</name>
    <dbReference type="NCBI Taxonomy" id="3469"/>
    <lineage>
        <taxon>Eukaryota</taxon>
        <taxon>Viridiplantae</taxon>
        <taxon>Streptophyta</taxon>
        <taxon>Embryophyta</taxon>
        <taxon>Tracheophyta</taxon>
        <taxon>Spermatophyta</taxon>
        <taxon>Magnoliopsida</taxon>
        <taxon>Ranunculales</taxon>
        <taxon>Papaveraceae</taxon>
        <taxon>Papaveroideae</taxon>
        <taxon>Papaver</taxon>
    </lineage>
</organism>
<proteinExistence type="predicted"/>
<name>A0A4Y7IVD0_PAPSO</name>
<evidence type="ECO:0000313" key="2">
    <source>
        <dbReference type="Proteomes" id="UP000316621"/>
    </source>
</evidence>
<dbReference type="Gramene" id="RZC51711">
    <property type="protein sequence ID" value="RZC51711"/>
    <property type="gene ID" value="C5167_020132"/>
</dbReference>
<dbReference type="Proteomes" id="UP000316621">
    <property type="component" value="Chromosome 2"/>
</dbReference>
<evidence type="ECO:0000313" key="1">
    <source>
        <dbReference type="EMBL" id="RZC51711.1"/>
    </source>
</evidence>
<dbReference type="AlphaFoldDB" id="A0A4Y7IVD0"/>
<sequence length="161" mass="18122">MKNEELIQQENCRLANPRGSTVLDMDIGLGHIYDLRKGPRSFIIFNNGGYSNTGLFDDMDTSDSKSDCDSETLDVERVQSRKVLKKKKGSRKGCSLEAVSNPIDLATSVGLFTNSTVGNCEFPSICMFQHIQMRSKRVEVVVSMSMLNRLQVMVQTYYKVH</sequence>
<accession>A0A4Y7IVD0</accession>
<reference evidence="1 2" key="1">
    <citation type="journal article" date="2018" name="Science">
        <title>The opium poppy genome and morphinan production.</title>
        <authorList>
            <person name="Guo L."/>
            <person name="Winzer T."/>
            <person name="Yang X."/>
            <person name="Li Y."/>
            <person name="Ning Z."/>
            <person name="He Z."/>
            <person name="Teodor R."/>
            <person name="Lu Y."/>
            <person name="Bowser T.A."/>
            <person name="Graham I.A."/>
            <person name="Ye K."/>
        </authorList>
    </citation>
    <scope>NUCLEOTIDE SEQUENCE [LARGE SCALE GENOMIC DNA]</scope>
    <source>
        <strain evidence="2">cv. HN1</strain>
        <tissue evidence="1">Leaves</tissue>
    </source>
</reference>
<gene>
    <name evidence="1" type="ORF">C5167_020132</name>
</gene>
<keyword evidence="2" id="KW-1185">Reference proteome</keyword>